<evidence type="ECO:0000313" key="1">
    <source>
        <dbReference type="EMBL" id="KJH51346.1"/>
    </source>
</evidence>
<name>A0A0D8Y9V4_DICVI</name>
<sequence length="140" mass="16056">MAYGSHAQKRLDQSTHDLLWIVGVEEKWRGVDGVHAIITRIFILSYRLRRLYVVIRNYDRNVFENKKFKLQNIAISRIGNTLKGETTTTIFSLSIIFSGRLLICIIVAQSGTHGGPWLDRTDASEWIRSFDFVSPITTTI</sequence>
<accession>A0A0D8Y9V4</accession>
<proteinExistence type="predicted"/>
<reference evidence="1 2" key="1">
    <citation type="submission" date="2013-11" db="EMBL/GenBank/DDBJ databases">
        <title>Draft genome of the bovine lungworm Dictyocaulus viviparus.</title>
        <authorList>
            <person name="Mitreva M."/>
        </authorList>
    </citation>
    <scope>NUCLEOTIDE SEQUENCE [LARGE SCALE GENOMIC DNA]</scope>
    <source>
        <strain evidence="1 2">HannoverDv2000</strain>
    </source>
</reference>
<gene>
    <name evidence="1" type="ORF">DICVIV_02465</name>
</gene>
<keyword evidence="2" id="KW-1185">Reference proteome</keyword>
<reference evidence="2" key="2">
    <citation type="journal article" date="2016" name="Sci. Rep.">
        <title>Dictyocaulus viviparus genome, variome and transcriptome elucidate lungworm biology and support future intervention.</title>
        <authorList>
            <person name="McNulty S.N."/>
            <person name="Strube C."/>
            <person name="Rosa B.A."/>
            <person name="Martin J.C."/>
            <person name="Tyagi R."/>
            <person name="Choi Y.J."/>
            <person name="Wang Q."/>
            <person name="Hallsworth Pepin K."/>
            <person name="Zhang X."/>
            <person name="Ozersky P."/>
            <person name="Wilson R.K."/>
            <person name="Sternberg P.W."/>
            <person name="Gasser R.B."/>
            <person name="Mitreva M."/>
        </authorList>
    </citation>
    <scope>NUCLEOTIDE SEQUENCE [LARGE SCALE GENOMIC DNA]</scope>
    <source>
        <strain evidence="2">HannoverDv2000</strain>
    </source>
</reference>
<dbReference type="EMBL" id="KN716185">
    <property type="protein sequence ID" value="KJH51346.1"/>
    <property type="molecule type" value="Genomic_DNA"/>
</dbReference>
<organism evidence="1 2">
    <name type="scientific">Dictyocaulus viviparus</name>
    <name type="common">Bovine lungworm</name>
    <dbReference type="NCBI Taxonomy" id="29172"/>
    <lineage>
        <taxon>Eukaryota</taxon>
        <taxon>Metazoa</taxon>
        <taxon>Ecdysozoa</taxon>
        <taxon>Nematoda</taxon>
        <taxon>Chromadorea</taxon>
        <taxon>Rhabditida</taxon>
        <taxon>Rhabditina</taxon>
        <taxon>Rhabditomorpha</taxon>
        <taxon>Strongyloidea</taxon>
        <taxon>Metastrongylidae</taxon>
        <taxon>Dictyocaulus</taxon>
    </lineage>
</organism>
<evidence type="ECO:0000313" key="2">
    <source>
        <dbReference type="Proteomes" id="UP000053766"/>
    </source>
</evidence>
<protein>
    <submittedName>
        <fullName evidence="1">Uncharacterized protein</fullName>
    </submittedName>
</protein>
<dbReference type="AlphaFoldDB" id="A0A0D8Y9V4"/>
<dbReference type="Proteomes" id="UP000053766">
    <property type="component" value="Unassembled WGS sequence"/>
</dbReference>